<organism evidence="7 8">
    <name type="scientific">Candidatus Entotheonella gemina</name>
    <dbReference type="NCBI Taxonomy" id="1429439"/>
    <lineage>
        <taxon>Bacteria</taxon>
        <taxon>Pseudomonadati</taxon>
        <taxon>Nitrospinota/Tectimicrobiota group</taxon>
        <taxon>Candidatus Tectimicrobiota</taxon>
        <taxon>Candidatus Entotheonellia</taxon>
        <taxon>Candidatus Entotheonellales</taxon>
        <taxon>Candidatus Entotheonellaceae</taxon>
        <taxon>Candidatus Entotheonella</taxon>
    </lineage>
</organism>
<dbReference type="PANTHER" id="PTHR36117">
    <property type="entry name" value="4-HYDROXYPHENYLACETATE 3-MONOOXYGENASE-RELATED"/>
    <property type="match status" value="1"/>
</dbReference>
<evidence type="ECO:0000256" key="4">
    <source>
        <dbReference type="PIRSR" id="PIRSR000331-2"/>
    </source>
</evidence>
<evidence type="ECO:0000313" key="8">
    <source>
        <dbReference type="Proteomes" id="UP000019140"/>
    </source>
</evidence>
<dbReference type="AlphaFoldDB" id="W4ME85"/>
<dbReference type="InterPro" id="IPR036250">
    <property type="entry name" value="AcylCo_DH-like_C"/>
</dbReference>
<keyword evidence="8" id="KW-1185">Reference proteome</keyword>
<name>W4ME85_9BACT</name>
<accession>W4ME85</accession>
<keyword evidence="2 4" id="KW-0274">FAD</keyword>
<dbReference type="SUPFAM" id="SSF56645">
    <property type="entry name" value="Acyl-CoA dehydrogenase NM domain-like"/>
    <property type="match status" value="1"/>
</dbReference>
<dbReference type="Proteomes" id="UP000019140">
    <property type="component" value="Unassembled WGS sequence"/>
</dbReference>
<evidence type="ECO:0000313" key="7">
    <source>
        <dbReference type="EMBL" id="ETX07937.1"/>
    </source>
</evidence>
<dbReference type="GO" id="GO:0016627">
    <property type="term" value="F:oxidoreductase activity, acting on the CH-CH group of donors"/>
    <property type="evidence" value="ECO:0007669"/>
    <property type="project" value="InterPro"/>
</dbReference>
<dbReference type="Gene3D" id="1.10.3140.10">
    <property type="entry name" value="4-hydroxybutyryl-coa dehydratase, domain 1"/>
    <property type="match status" value="1"/>
</dbReference>
<dbReference type="PANTHER" id="PTHR36117:SF3">
    <property type="entry name" value="4-HYDROXYPHENYLACETATE 3-MONOOXYGENASE-RELATED"/>
    <property type="match status" value="1"/>
</dbReference>
<feature type="binding site" evidence="4">
    <location>
        <begin position="170"/>
        <end position="173"/>
    </location>
    <ligand>
        <name>FAD</name>
        <dbReference type="ChEBI" id="CHEBI:57692"/>
    </ligand>
</feature>
<dbReference type="Pfam" id="PF03241">
    <property type="entry name" value="HpaB"/>
    <property type="match status" value="1"/>
</dbReference>
<proteinExistence type="predicted"/>
<dbReference type="EMBL" id="AZHX01000336">
    <property type="protein sequence ID" value="ETX07937.1"/>
    <property type="molecule type" value="Genomic_DNA"/>
</dbReference>
<feature type="domain" description="HpaB/PvcC/4-BUDH N-terminal" evidence="6">
    <location>
        <begin position="18"/>
        <end position="291"/>
    </location>
</feature>
<reference evidence="7 8" key="1">
    <citation type="journal article" date="2014" name="Nature">
        <title>An environmental bacterial taxon with a large and distinct metabolic repertoire.</title>
        <authorList>
            <person name="Wilson M.C."/>
            <person name="Mori T."/>
            <person name="Ruckert C."/>
            <person name="Uria A.R."/>
            <person name="Helf M.J."/>
            <person name="Takada K."/>
            <person name="Gernert C."/>
            <person name="Steffens U.A."/>
            <person name="Heycke N."/>
            <person name="Schmitt S."/>
            <person name="Rinke C."/>
            <person name="Helfrich E.J."/>
            <person name="Brachmann A.O."/>
            <person name="Gurgui C."/>
            <person name="Wakimoto T."/>
            <person name="Kracht M."/>
            <person name="Crusemann M."/>
            <person name="Hentschel U."/>
            <person name="Abe I."/>
            <person name="Matsunaga S."/>
            <person name="Kalinowski J."/>
            <person name="Takeyama H."/>
            <person name="Piel J."/>
        </authorList>
    </citation>
    <scope>NUCLEOTIDE SEQUENCE [LARGE SCALE GENOMIC DNA]</scope>
    <source>
        <strain evidence="8">TSY2</strain>
    </source>
</reference>
<keyword evidence="3" id="KW-0560">Oxidoreductase</keyword>
<dbReference type="PIRSF" id="PIRSF000331">
    <property type="entry name" value="HpaA_HpaB"/>
    <property type="match status" value="1"/>
</dbReference>
<dbReference type="HOGENOM" id="CLU_023920_2_1_7"/>
<evidence type="ECO:0000259" key="6">
    <source>
        <dbReference type="Pfam" id="PF11794"/>
    </source>
</evidence>
<feature type="binding site" evidence="4">
    <location>
        <begin position="164"/>
        <end position="166"/>
    </location>
    <ligand>
        <name>FAD</name>
        <dbReference type="ChEBI" id="CHEBI:57692"/>
    </ligand>
</feature>
<dbReference type="Gene3D" id="1.20.140.10">
    <property type="entry name" value="Butyryl-CoA Dehydrogenase, subunit A, domain 3"/>
    <property type="match status" value="1"/>
</dbReference>
<dbReference type="InterPro" id="IPR009100">
    <property type="entry name" value="AcylCoA_DH/oxidase_NM_dom_sf"/>
</dbReference>
<gene>
    <name evidence="7" type="ORF">ETSY2_08345</name>
</gene>
<dbReference type="InterPro" id="IPR046373">
    <property type="entry name" value="Acyl-CoA_Oxase/DH_mid-dom_sf"/>
</dbReference>
<evidence type="ECO:0008006" key="9">
    <source>
        <dbReference type="Google" id="ProtNLM"/>
    </source>
</evidence>
<feature type="binding site" evidence="4">
    <location>
        <begin position="469"/>
        <end position="472"/>
    </location>
    <ligand>
        <name>FAD</name>
        <dbReference type="ChEBI" id="CHEBI:57692"/>
    </ligand>
</feature>
<comment type="caution">
    <text evidence="7">The sequence shown here is derived from an EMBL/GenBank/DDBJ whole genome shotgun (WGS) entry which is preliminary data.</text>
</comment>
<evidence type="ECO:0000256" key="1">
    <source>
        <dbReference type="ARBA" id="ARBA00022630"/>
    </source>
</evidence>
<dbReference type="Gene3D" id="2.40.110.10">
    <property type="entry name" value="Butyryl-CoA Dehydrogenase, subunit A, domain 2"/>
    <property type="match status" value="1"/>
</dbReference>
<evidence type="ECO:0000256" key="3">
    <source>
        <dbReference type="ARBA" id="ARBA00023002"/>
    </source>
</evidence>
<evidence type="ECO:0000256" key="2">
    <source>
        <dbReference type="ARBA" id="ARBA00022827"/>
    </source>
</evidence>
<sequence length="502" mass="56940">MTLTTKTTPGMTTSGAMTGARYIESLKDGREVWLDGQKIADVTTHPAFCGMVHELARIYDLQHTEPYRDEMTFLSPETGNRCSLSWLLPRDREDLKRKRRNSEIWNEQCWGQLGRGPDILAPYIITLYDIRSDLSAVPSSHCDFGENVANYHRYCMENDLFLTHALGDPQVDRSEQPQNEQRATHEEEVALHVVEETRDGVIVHGAKQLATAAPISHETYVSLSATFVRRADPRFVLAFSIPTNSAGLKILCREPVSQGWGGYGHPLGMAYDEQDAMLFFDHVLVPWDRLFALYDSAPILMRYQSGINFIGWANLCRIHERMRLMTAVATMIAEAIGVIEYREVAAKLGEMVTYTEMWRHAMDGVEANAFRTEGGLMSLGSMSGMNIFFAQTSARMVQLLREICGSGLIMQPSENDLASLELRPYLERYMRGKGVDVDYKSRLFRLAHDLAVSAFGMRQEVYEYWHGGDPNRNRINLLRGYDQSNVMSRIKDLVSQPLRNEG</sequence>
<feature type="domain" description="HpaB/PvcC/4-BUDH C-terminal" evidence="5">
    <location>
        <begin position="318"/>
        <end position="494"/>
    </location>
</feature>
<protein>
    <recommendedName>
        <fullName evidence="9">4-hydroxyphenylacetate 3-hydroxylase</fullName>
    </recommendedName>
</protein>
<evidence type="ECO:0000259" key="5">
    <source>
        <dbReference type="Pfam" id="PF03241"/>
    </source>
</evidence>
<dbReference type="SUPFAM" id="SSF47203">
    <property type="entry name" value="Acyl-CoA dehydrogenase C-terminal domain-like"/>
    <property type="match status" value="1"/>
</dbReference>
<dbReference type="InterPro" id="IPR024674">
    <property type="entry name" value="HpaB/PvcC/4-BUDH_N"/>
</dbReference>
<keyword evidence="1" id="KW-0285">Flavoprotein</keyword>
<feature type="binding site" evidence="4">
    <location>
        <position position="211"/>
    </location>
    <ligand>
        <name>FAD</name>
        <dbReference type="ChEBI" id="CHEBI:57692"/>
    </ligand>
</feature>
<dbReference type="InterPro" id="IPR024719">
    <property type="entry name" value="HpaB/PvcC/4-BUDH_C"/>
</dbReference>
<dbReference type="Pfam" id="PF11794">
    <property type="entry name" value="HpaB_N"/>
    <property type="match status" value="1"/>
</dbReference>
<dbReference type="PATRIC" id="fig|1429439.4.peg.1431"/>
<dbReference type="InterPro" id="IPR004925">
    <property type="entry name" value="HpaB/PvcC/4-BUDH"/>
</dbReference>